<reference evidence="2" key="1">
    <citation type="journal article" date="2019" name="Int. J. Syst. Evol. Microbiol.">
        <title>The Global Catalogue of Microorganisms (GCM) 10K type strain sequencing project: providing services to taxonomists for standard genome sequencing and annotation.</title>
        <authorList>
            <consortium name="The Broad Institute Genomics Platform"/>
            <consortium name="The Broad Institute Genome Sequencing Center for Infectious Disease"/>
            <person name="Wu L."/>
            <person name="Ma J."/>
        </authorList>
    </citation>
    <scope>NUCLEOTIDE SEQUENCE [LARGE SCALE GENOMIC DNA]</scope>
    <source>
        <strain evidence="2">CGMCC 1.15474</strain>
    </source>
</reference>
<name>A0ABW5C5D1_9BACI</name>
<accession>A0ABW5C5D1</accession>
<keyword evidence="2" id="KW-1185">Reference proteome</keyword>
<organism evidence="1 2">
    <name type="scientific">Metabacillus endolithicus</name>
    <dbReference type="NCBI Taxonomy" id="1535204"/>
    <lineage>
        <taxon>Bacteria</taxon>
        <taxon>Bacillati</taxon>
        <taxon>Bacillota</taxon>
        <taxon>Bacilli</taxon>
        <taxon>Bacillales</taxon>
        <taxon>Bacillaceae</taxon>
        <taxon>Metabacillus</taxon>
    </lineage>
</organism>
<protein>
    <submittedName>
        <fullName evidence="1">Uncharacterized protein</fullName>
    </submittedName>
</protein>
<gene>
    <name evidence="1" type="ORF">ACFSKK_22550</name>
</gene>
<dbReference type="RefSeq" id="WP_247347606.1">
    <property type="nucleotide sequence ID" value="NZ_CP095551.1"/>
</dbReference>
<dbReference type="EMBL" id="JBHUIK010000007">
    <property type="protein sequence ID" value="MFD2216460.1"/>
    <property type="molecule type" value="Genomic_DNA"/>
</dbReference>
<comment type="caution">
    <text evidence="1">The sequence shown here is derived from an EMBL/GenBank/DDBJ whole genome shotgun (WGS) entry which is preliminary data.</text>
</comment>
<sequence length="50" mass="5821">MLSKTDQILFIRELGRLQNDFKNCNSDQVREFIHQDILLLLCALSITAIE</sequence>
<evidence type="ECO:0000313" key="2">
    <source>
        <dbReference type="Proteomes" id="UP001597318"/>
    </source>
</evidence>
<proteinExistence type="predicted"/>
<evidence type="ECO:0000313" key="1">
    <source>
        <dbReference type="EMBL" id="MFD2216460.1"/>
    </source>
</evidence>
<dbReference type="Proteomes" id="UP001597318">
    <property type="component" value="Unassembled WGS sequence"/>
</dbReference>